<dbReference type="Gene3D" id="2.30.30.60">
    <property type="match status" value="1"/>
</dbReference>
<evidence type="ECO:0000256" key="5">
    <source>
        <dbReference type="ARBA" id="ARBA00022989"/>
    </source>
</evidence>
<dbReference type="PANTHER" id="PTHR30221:SF1">
    <property type="entry name" value="SMALL-CONDUCTANCE MECHANOSENSITIVE CHANNEL"/>
    <property type="match status" value="1"/>
</dbReference>
<keyword evidence="4 7" id="KW-0812">Transmembrane</keyword>
<comment type="subcellular location">
    <subcellularLocation>
        <location evidence="1">Cell membrane</location>
        <topology evidence="1">Multi-pass membrane protein</topology>
    </subcellularLocation>
</comment>
<evidence type="ECO:0000259" key="9">
    <source>
        <dbReference type="Pfam" id="PF21082"/>
    </source>
</evidence>
<evidence type="ECO:0000259" key="8">
    <source>
        <dbReference type="Pfam" id="PF00924"/>
    </source>
</evidence>
<dbReference type="Proteomes" id="UP001549773">
    <property type="component" value="Unassembled WGS sequence"/>
</dbReference>
<dbReference type="InterPro" id="IPR008910">
    <property type="entry name" value="MSC_TM_helix"/>
</dbReference>
<feature type="transmembrane region" description="Helical" evidence="7">
    <location>
        <begin position="20"/>
        <end position="42"/>
    </location>
</feature>
<dbReference type="Gene3D" id="3.30.70.100">
    <property type="match status" value="1"/>
</dbReference>
<dbReference type="EMBL" id="JBEWYP010000001">
    <property type="protein sequence ID" value="MET7027839.1"/>
    <property type="molecule type" value="Genomic_DNA"/>
</dbReference>
<dbReference type="InterPro" id="IPR010920">
    <property type="entry name" value="LSM_dom_sf"/>
</dbReference>
<feature type="domain" description="Mechanosensitive ion channel MscS" evidence="8">
    <location>
        <begin position="116"/>
        <end position="179"/>
    </location>
</feature>
<dbReference type="Pfam" id="PF00924">
    <property type="entry name" value="MS_channel_2nd"/>
    <property type="match status" value="1"/>
</dbReference>
<dbReference type="SUPFAM" id="SSF82689">
    <property type="entry name" value="Mechanosensitive channel protein MscS (YggB), C-terminal domain"/>
    <property type="match status" value="1"/>
</dbReference>
<evidence type="ECO:0000256" key="2">
    <source>
        <dbReference type="ARBA" id="ARBA00008017"/>
    </source>
</evidence>
<dbReference type="InterPro" id="IPR049278">
    <property type="entry name" value="MS_channel_C"/>
</dbReference>
<keyword evidence="5 7" id="KW-1133">Transmembrane helix</keyword>
<reference evidence="10 11" key="1">
    <citation type="submission" date="2024-07" db="EMBL/GenBank/DDBJ databases">
        <title>The genome sequence of type strain Sediminicola luteus GDMCC 1.2596T.</title>
        <authorList>
            <person name="Liu Y."/>
        </authorList>
    </citation>
    <scope>NUCLEOTIDE SEQUENCE [LARGE SCALE GENOMIC DNA]</scope>
    <source>
        <strain evidence="10 11">GDMCC 1.2596</strain>
    </source>
</reference>
<evidence type="ECO:0000313" key="10">
    <source>
        <dbReference type="EMBL" id="MET7027839.1"/>
    </source>
</evidence>
<protein>
    <submittedName>
        <fullName evidence="10">Mechanosensitive ion channel family protein</fullName>
    </submittedName>
</protein>
<dbReference type="InterPro" id="IPR023408">
    <property type="entry name" value="MscS_beta-dom_sf"/>
</dbReference>
<dbReference type="InterPro" id="IPR006685">
    <property type="entry name" value="MscS_channel_2nd"/>
</dbReference>
<keyword evidence="3" id="KW-1003">Cell membrane</keyword>
<feature type="transmembrane region" description="Helical" evidence="7">
    <location>
        <begin position="90"/>
        <end position="111"/>
    </location>
</feature>
<gene>
    <name evidence="10" type="ORF">ABXZ32_00440</name>
</gene>
<feature type="transmembrane region" description="Helical" evidence="7">
    <location>
        <begin position="62"/>
        <end position="84"/>
    </location>
</feature>
<dbReference type="SUPFAM" id="SSF82861">
    <property type="entry name" value="Mechanosensitive channel protein MscS (YggB), transmembrane region"/>
    <property type="match status" value="1"/>
</dbReference>
<evidence type="ECO:0000256" key="7">
    <source>
        <dbReference type="SAM" id="Phobius"/>
    </source>
</evidence>
<accession>A0ABV2TU21</accession>
<dbReference type="InterPro" id="IPR045275">
    <property type="entry name" value="MscS_archaea/bacteria_type"/>
</dbReference>
<dbReference type="InterPro" id="IPR011014">
    <property type="entry name" value="MscS_channel_TM-2"/>
</dbReference>
<feature type="domain" description="Mechanosensitive ion channel MscS C-terminal" evidence="9">
    <location>
        <begin position="189"/>
        <end position="271"/>
    </location>
</feature>
<evidence type="ECO:0000256" key="4">
    <source>
        <dbReference type="ARBA" id="ARBA00022692"/>
    </source>
</evidence>
<sequence length="305" mass="34066">MPYLQNISEKLLSSLEENWTIFIKQIPGILIAILIVALGILISKKIGNLSRKVISKRSDDPIMVNFLTKGIKLLLYTIFIMYALEVAGLQSIATGILTAAGASAVIIGFAFRDIGENFISGIILSFNRPFNVNETVSIGEIFGKVKSIEFRYTKLRTFDGRDVYIPNSDVIKKPVYNYTEDGFYRFDFLVGIAYENNIGEAEKLIKQIVKNTKGTYEDDAHPNFIVANELAVSTVNLKVHFWINTFEYGKEALMIKGKVITNVKEALLQEGFSLPANIQELKLYDTQSSIPVSVSESTNEGNDQP</sequence>
<evidence type="ECO:0000256" key="6">
    <source>
        <dbReference type="ARBA" id="ARBA00023136"/>
    </source>
</evidence>
<dbReference type="InterPro" id="IPR011066">
    <property type="entry name" value="MscS_channel_C_sf"/>
</dbReference>
<dbReference type="RefSeq" id="WP_354616723.1">
    <property type="nucleotide sequence ID" value="NZ_JBEWYP010000001.1"/>
</dbReference>
<dbReference type="PANTHER" id="PTHR30221">
    <property type="entry name" value="SMALL-CONDUCTANCE MECHANOSENSITIVE CHANNEL"/>
    <property type="match status" value="1"/>
</dbReference>
<evidence type="ECO:0000256" key="1">
    <source>
        <dbReference type="ARBA" id="ARBA00004651"/>
    </source>
</evidence>
<dbReference type="Pfam" id="PF21082">
    <property type="entry name" value="MS_channel_3rd"/>
    <property type="match status" value="1"/>
</dbReference>
<proteinExistence type="inferred from homology"/>
<name>A0ABV2TU21_9FLAO</name>
<keyword evidence="6 7" id="KW-0472">Membrane</keyword>
<dbReference type="Pfam" id="PF05552">
    <property type="entry name" value="MS_channel_1st_1"/>
    <property type="match status" value="1"/>
</dbReference>
<comment type="similarity">
    <text evidence="2">Belongs to the MscS (TC 1.A.23) family.</text>
</comment>
<dbReference type="SUPFAM" id="SSF50182">
    <property type="entry name" value="Sm-like ribonucleoproteins"/>
    <property type="match status" value="1"/>
</dbReference>
<evidence type="ECO:0000313" key="11">
    <source>
        <dbReference type="Proteomes" id="UP001549773"/>
    </source>
</evidence>
<comment type="caution">
    <text evidence="10">The sequence shown here is derived from an EMBL/GenBank/DDBJ whole genome shotgun (WGS) entry which is preliminary data.</text>
</comment>
<keyword evidence="11" id="KW-1185">Reference proteome</keyword>
<organism evidence="10 11">
    <name type="scientific">Sediminicola luteus</name>
    <dbReference type="NCBI Taxonomy" id="319238"/>
    <lineage>
        <taxon>Bacteria</taxon>
        <taxon>Pseudomonadati</taxon>
        <taxon>Bacteroidota</taxon>
        <taxon>Flavobacteriia</taxon>
        <taxon>Flavobacteriales</taxon>
        <taxon>Flavobacteriaceae</taxon>
        <taxon>Sediminicola</taxon>
    </lineage>
</organism>
<dbReference type="Gene3D" id="1.10.287.1260">
    <property type="match status" value="1"/>
</dbReference>
<evidence type="ECO:0000256" key="3">
    <source>
        <dbReference type="ARBA" id="ARBA00022475"/>
    </source>
</evidence>